<reference evidence="1" key="1">
    <citation type="submission" date="2022-01" db="EMBL/GenBank/DDBJ databases">
        <title>Vibrio aestuarianus Clade A and Clade B isolates are associated with Pacific oyster (Crassostrea gigas) disease outbreaks across Ireland.</title>
        <authorList>
            <person name="Coyle N."/>
            <person name="O'Toole C."/>
            <person name="Thomas J.C.L."/>
            <person name="Ryder D."/>
            <person name="Cheslett D."/>
            <person name="Feist S."/>
            <person name="Bean T."/>
            <person name="Joseph A."/>
            <person name="Waina A."/>
            <person name="Feil E."/>
            <person name="Verner-Jeffreys D.W."/>
        </authorList>
    </citation>
    <scope>NUCLEOTIDE SEQUENCE</scope>
    <source>
        <strain evidence="1">S/17/14 A</strain>
    </source>
</reference>
<evidence type="ECO:0000313" key="1">
    <source>
        <dbReference type="EMBL" id="MDH5923677.1"/>
    </source>
</evidence>
<organism evidence="1 2">
    <name type="scientific">Vibrio splendidus</name>
    <dbReference type="NCBI Taxonomy" id="29497"/>
    <lineage>
        <taxon>Bacteria</taxon>
        <taxon>Pseudomonadati</taxon>
        <taxon>Pseudomonadota</taxon>
        <taxon>Gammaproteobacteria</taxon>
        <taxon>Vibrionales</taxon>
        <taxon>Vibrionaceae</taxon>
        <taxon>Vibrio</taxon>
    </lineage>
</organism>
<evidence type="ECO:0000313" key="2">
    <source>
        <dbReference type="Proteomes" id="UP001159663"/>
    </source>
</evidence>
<accession>A0AA43G1B1</accession>
<dbReference type="EMBL" id="JAKMYX010000121">
    <property type="protein sequence ID" value="MDH5923677.1"/>
    <property type="molecule type" value="Genomic_DNA"/>
</dbReference>
<name>A0AA43G1B1_VIBSP</name>
<dbReference type="AlphaFoldDB" id="A0AA43G1B1"/>
<dbReference type="RefSeq" id="WP_280534659.1">
    <property type="nucleotide sequence ID" value="NZ_JAKMYX010000121.1"/>
</dbReference>
<dbReference type="Proteomes" id="UP001159663">
    <property type="component" value="Unassembled WGS sequence"/>
</dbReference>
<proteinExistence type="predicted"/>
<sequence length="148" mass="16767">MQYAPQISLGIGIPKIDSDVDGISFKEGGLELAKWSFWFQDWYPARYYDLGPALGVVTIASSNLRSAIEGENEHFCLVGRFGVVNRSGFSTENEKAKYFLFESKLKPGQRDVSDTRNILPAVSDYMRGHIVGNRLPRGKMFRDIHIKY</sequence>
<comment type="caution">
    <text evidence="1">The sequence shown here is derived from an EMBL/GenBank/DDBJ whole genome shotgun (WGS) entry which is preliminary data.</text>
</comment>
<gene>
    <name evidence="1" type="ORF">L8R85_21850</name>
</gene>
<protein>
    <submittedName>
        <fullName evidence="1">Uncharacterized protein</fullName>
    </submittedName>
</protein>